<keyword evidence="2" id="KW-1185">Reference proteome</keyword>
<sequence length="261" mass="29615">PCARPAEKTASVDGYFVHLYYTAAETMTSADAPKDLLSMSDAALRQDLLDKLVDSHLTGPCLQLRNVEPSELPTKELPHGNFSTLFLLYRAFAQTSGEMAASRATFYKACKRWRPCLRFHKQSNHSKCLTCVRLQSRIESCSDFLTHAKLSDELLGHFVRQYRDRHIYYLARARARTQKDLLTLIIDSYDKAKCSLPKWCKSRAPKKSIYEATKRTAITLTCAICHGWGIYFYLSDEGLPGGSNWTLEVVPCSKNLCWKAT</sequence>
<reference evidence="1 2" key="1">
    <citation type="submission" date="2024-02" db="EMBL/GenBank/DDBJ databases">
        <authorList>
            <person name="Chen Y."/>
            <person name="Shah S."/>
            <person name="Dougan E. K."/>
            <person name="Thang M."/>
            <person name="Chan C."/>
        </authorList>
    </citation>
    <scope>NUCLEOTIDE SEQUENCE [LARGE SCALE GENOMIC DNA]</scope>
</reference>
<name>A0ABP0L8I0_9DINO</name>
<evidence type="ECO:0000313" key="1">
    <source>
        <dbReference type="EMBL" id="CAK9035415.1"/>
    </source>
</evidence>
<protein>
    <submittedName>
        <fullName evidence="1">Uncharacterized protein</fullName>
    </submittedName>
</protein>
<dbReference type="PANTHER" id="PTHR33153:SF3">
    <property type="entry name" value="TRAFFICKING PROTEIN PARTICLE COMPLEX SUBUNIT 11 DOMAIN-CONTAINING PROTEIN"/>
    <property type="match status" value="1"/>
</dbReference>
<dbReference type="PANTHER" id="PTHR33153">
    <property type="entry name" value="MYND-TYPE DOMAIN-CONTAINING PROTEIN"/>
    <property type="match status" value="1"/>
</dbReference>
<proteinExistence type="predicted"/>
<dbReference type="Proteomes" id="UP001642484">
    <property type="component" value="Unassembled WGS sequence"/>
</dbReference>
<comment type="caution">
    <text evidence="1">The sequence shown here is derived from an EMBL/GenBank/DDBJ whole genome shotgun (WGS) entry which is preliminary data.</text>
</comment>
<gene>
    <name evidence="1" type="ORF">CCMP2556_LOCUS19906</name>
</gene>
<dbReference type="EMBL" id="CAXAMN010011470">
    <property type="protein sequence ID" value="CAK9035415.1"/>
    <property type="molecule type" value="Genomic_DNA"/>
</dbReference>
<organism evidence="1 2">
    <name type="scientific">Durusdinium trenchii</name>
    <dbReference type="NCBI Taxonomy" id="1381693"/>
    <lineage>
        <taxon>Eukaryota</taxon>
        <taxon>Sar</taxon>
        <taxon>Alveolata</taxon>
        <taxon>Dinophyceae</taxon>
        <taxon>Suessiales</taxon>
        <taxon>Symbiodiniaceae</taxon>
        <taxon>Durusdinium</taxon>
    </lineage>
</organism>
<feature type="non-terminal residue" evidence="1">
    <location>
        <position position="1"/>
    </location>
</feature>
<evidence type="ECO:0000313" key="2">
    <source>
        <dbReference type="Proteomes" id="UP001642484"/>
    </source>
</evidence>
<accession>A0ABP0L8I0</accession>